<keyword evidence="2" id="KW-1185">Reference proteome</keyword>
<gene>
    <name evidence="1" type="ORF">PQR57_13035</name>
</gene>
<evidence type="ECO:0000313" key="2">
    <source>
        <dbReference type="Proteomes" id="UP001629230"/>
    </source>
</evidence>
<dbReference type="InterPro" id="IPR009959">
    <property type="entry name" value="Cyclase_SnoaL-like"/>
</dbReference>
<evidence type="ECO:0000313" key="1">
    <source>
        <dbReference type="EMBL" id="MFM0001947.1"/>
    </source>
</evidence>
<dbReference type="SUPFAM" id="SSF54427">
    <property type="entry name" value="NTF2-like"/>
    <property type="match status" value="1"/>
</dbReference>
<reference evidence="1 2" key="1">
    <citation type="journal article" date="2024" name="Chem. Sci.">
        <title>Discovery of megapolipeptins by genome mining of a Burkholderiales bacteria collection.</title>
        <authorList>
            <person name="Paulo B.S."/>
            <person name="Recchia M.J.J."/>
            <person name="Lee S."/>
            <person name="Fergusson C.H."/>
            <person name="Romanowski S.B."/>
            <person name="Hernandez A."/>
            <person name="Krull N."/>
            <person name="Liu D.Y."/>
            <person name="Cavanagh H."/>
            <person name="Bos A."/>
            <person name="Gray C.A."/>
            <person name="Murphy B.T."/>
            <person name="Linington R.G."/>
            <person name="Eustaquio A.S."/>
        </authorList>
    </citation>
    <scope>NUCLEOTIDE SEQUENCE [LARGE SCALE GENOMIC DNA]</scope>
    <source>
        <strain evidence="1 2">RL17-350-BIC-A</strain>
    </source>
</reference>
<dbReference type="EMBL" id="JAQQEZ010000007">
    <property type="protein sequence ID" value="MFM0001947.1"/>
    <property type="molecule type" value="Genomic_DNA"/>
</dbReference>
<accession>A0ABW9AMY4</accession>
<organism evidence="1 2">
    <name type="scientific">Paraburkholderia dipogonis</name>
    <dbReference type="NCBI Taxonomy" id="1211383"/>
    <lineage>
        <taxon>Bacteria</taxon>
        <taxon>Pseudomonadati</taxon>
        <taxon>Pseudomonadota</taxon>
        <taxon>Betaproteobacteria</taxon>
        <taxon>Burkholderiales</taxon>
        <taxon>Burkholderiaceae</taxon>
        <taxon>Paraburkholderia</taxon>
    </lineage>
</organism>
<comment type="caution">
    <text evidence="1">The sequence shown here is derived from an EMBL/GenBank/DDBJ whole genome shotgun (WGS) entry which is preliminary data.</text>
</comment>
<dbReference type="RefSeq" id="WP_408177379.1">
    <property type="nucleotide sequence ID" value="NZ_JAQQEZ010000007.1"/>
</dbReference>
<dbReference type="InterPro" id="IPR032710">
    <property type="entry name" value="NTF2-like_dom_sf"/>
</dbReference>
<name>A0ABW9AMY4_9BURK</name>
<protein>
    <submittedName>
        <fullName evidence="1">Ester cyclase</fullName>
    </submittedName>
</protein>
<dbReference type="Pfam" id="PF07366">
    <property type="entry name" value="SnoaL"/>
    <property type="match status" value="1"/>
</dbReference>
<dbReference type="Proteomes" id="UP001629230">
    <property type="component" value="Unassembled WGS sequence"/>
</dbReference>
<proteinExistence type="predicted"/>
<sequence length="155" mass="17442">MAKRDSVQIAERFWREVWQLRNPNAADHLVSEDFTVTSGGVDIRSREAFKKWVAAFLSSIDDFKFNVIETFQNETGDRVVTRWRVTGKNRGFMGSESCGSPIDMTGTAVLHVGEDGLLRHNWVERSALEVLRSLSAKSRSFEAGSASTCRRSNVL</sequence>
<dbReference type="Gene3D" id="3.10.450.50">
    <property type="match status" value="1"/>
</dbReference>